<dbReference type="GO" id="GO:0003857">
    <property type="term" value="F:(3S)-3-hydroxyacyl-CoA dehydrogenase (NAD+) activity"/>
    <property type="evidence" value="ECO:0007669"/>
    <property type="project" value="UniProtKB-EC"/>
</dbReference>
<evidence type="ECO:0000259" key="4">
    <source>
        <dbReference type="Pfam" id="PF02737"/>
    </source>
</evidence>
<protein>
    <submittedName>
        <fullName evidence="5">3-hydroxyacyl-CoA dehydrogenase</fullName>
        <ecNumber evidence="5">1.1.1.35</ecNumber>
    </submittedName>
</protein>
<dbReference type="PANTHER" id="PTHR48075:SF1">
    <property type="entry name" value="LAMBDA-CRYSTALLIN HOMOLOG"/>
    <property type="match status" value="1"/>
</dbReference>
<reference evidence="5 6" key="1">
    <citation type="submission" date="2018-07" db="EMBL/GenBank/DDBJ databases">
        <title>Rhodosalinus sp. strain E84T genomic sequence and assembly.</title>
        <authorList>
            <person name="Liu Z.-W."/>
            <person name="Lu D.-C."/>
        </authorList>
    </citation>
    <scope>NUCLEOTIDE SEQUENCE [LARGE SCALE GENOMIC DNA]</scope>
    <source>
        <strain evidence="5 6">E84</strain>
    </source>
</reference>
<dbReference type="AlphaFoldDB" id="A0A365U4R3"/>
<dbReference type="InterPro" id="IPR006176">
    <property type="entry name" value="3-OHacyl-CoA_DH_NAD-bd"/>
</dbReference>
<gene>
    <name evidence="5" type="ORF">DRV85_16985</name>
</gene>
<feature type="domain" description="3-hydroxyacyl-CoA dehydrogenase C-terminal" evidence="3">
    <location>
        <begin position="179"/>
        <end position="246"/>
    </location>
</feature>
<organism evidence="5 6">
    <name type="scientific">Rhodosalinus halophilus</name>
    <dbReference type="NCBI Taxonomy" id="2259333"/>
    <lineage>
        <taxon>Bacteria</taxon>
        <taxon>Pseudomonadati</taxon>
        <taxon>Pseudomonadota</taxon>
        <taxon>Alphaproteobacteria</taxon>
        <taxon>Rhodobacterales</taxon>
        <taxon>Paracoccaceae</taxon>
        <taxon>Rhodosalinus</taxon>
    </lineage>
</organism>
<evidence type="ECO:0000256" key="1">
    <source>
        <dbReference type="ARBA" id="ARBA00009463"/>
    </source>
</evidence>
<dbReference type="GO" id="GO:0070403">
    <property type="term" value="F:NAD+ binding"/>
    <property type="evidence" value="ECO:0007669"/>
    <property type="project" value="InterPro"/>
</dbReference>
<dbReference type="InterPro" id="IPR006108">
    <property type="entry name" value="3HC_DH_C"/>
</dbReference>
<keyword evidence="2 5" id="KW-0560">Oxidoreductase</keyword>
<dbReference type="EC" id="1.1.1.35" evidence="5"/>
<evidence type="ECO:0000259" key="3">
    <source>
        <dbReference type="Pfam" id="PF00725"/>
    </source>
</evidence>
<dbReference type="SUPFAM" id="SSF51735">
    <property type="entry name" value="NAD(P)-binding Rossmann-fold domains"/>
    <property type="match status" value="1"/>
</dbReference>
<evidence type="ECO:0000256" key="2">
    <source>
        <dbReference type="ARBA" id="ARBA00023002"/>
    </source>
</evidence>
<evidence type="ECO:0000313" key="5">
    <source>
        <dbReference type="EMBL" id="RBI83142.1"/>
    </source>
</evidence>
<dbReference type="EMBL" id="QNTQ01000021">
    <property type="protein sequence ID" value="RBI83142.1"/>
    <property type="molecule type" value="Genomic_DNA"/>
</dbReference>
<keyword evidence="6" id="KW-1185">Reference proteome</keyword>
<dbReference type="SUPFAM" id="SSF48179">
    <property type="entry name" value="6-phosphogluconate dehydrogenase C-terminal domain-like"/>
    <property type="match status" value="1"/>
</dbReference>
<dbReference type="Pfam" id="PF00725">
    <property type="entry name" value="3HCDH"/>
    <property type="match status" value="1"/>
</dbReference>
<feature type="domain" description="3-hydroxyacyl-CoA dehydrogenase NAD binding" evidence="4">
    <location>
        <begin position="12"/>
        <end position="176"/>
    </location>
</feature>
<dbReference type="PANTHER" id="PTHR48075">
    <property type="entry name" value="3-HYDROXYACYL-COA DEHYDROGENASE FAMILY PROTEIN"/>
    <property type="match status" value="1"/>
</dbReference>
<comment type="caution">
    <text evidence="5">The sequence shown here is derived from an EMBL/GenBank/DDBJ whole genome shotgun (WGS) entry which is preliminary data.</text>
</comment>
<dbReference type="InterPro" id="IPR036291">
    <property type="entry name" value="NAD(P)-bd_dom_sf"/>
</dbReference>
<comment type="similarity">
    <text evidence="1">Belongs to the 3-hydroxyacyl-CoA dehydrogenase family.</text>
</comment>
<sequence length="306" mass="32547">MAGRERRLMTDTVALIGLGTIGEGWGLAFASAGHPLRLHDADTTRAMQAAERIGREVAGARVEVRADLAEAVAGVAHVQESIAETIDAKTALFAELGRLAPPSAVLASSSSALLPSAIFAGLDGAERALVAHPFNPPHVMRAVEIVPSPRTSEATIARAADLLSGIGQVPLVVRKEVPGYVMNRLQAAVVGEAMHLVAEGVVSPEELDRAFPAALGWRWGVMGPFETMDLNAEQGFEAYVDRFGASYQQLTRTLCVDAPWTPEAVAAVAEARRRAVPRAALQERRRWRDRMVRAVAALTAGRGARG</sequence>
<dbReference type="Proteomes" id="UP000253370">
    <property type="component" value="Unassembled WGS sequence"/>
</dbReference>
<dbReference type="Gene3D" id="1.10.1040.10">
    <property type="entry name" value="N-(1-d-carboxylethyl)-l-norvaline Dehydrogenase, domain 2"/>
    <property type="match status" value="1"/>
</dbReference>
<dbReference type="InterPro" id="IPR008927">
    <property type="entry name" value="6-PGluconate_DH-like_C_sf"/>
</dbReference>
<dbReference type="Gene3D" id="3.40.50.720">
    <property type="entry name" value="NAD(P)-binding Rossmann-like Domain"/>
    <property type="match status" value="1"/>
</dbReference>
<dbReference type="GO" id="GO:0050104">
    <property type="term" value="F:L-gulonate 3-dehydrogenase activity"/>
    <property type="evidence" value="ECO:0007669"/>
    <property type="project" value="TreeGrafter"/>
</dbReference>
<proteinExistence type="inferred from homology"/>
<accession>A0A365U4R3</accession>
<evidence type="ECO:0000313" key="6">
    <source>
        <dbReference type="Proteomes" id="UP000253370"/>
    </source>
</evidence>
<dbReference type="InterPro" id="IPR013328">
    <property type="entry name" value="6PGD_dom2"/>
</dbReference>
<dbReference type="GO" id="GO:0006631">
    <property type="term" value="P:fatty acid metabolic process"/>
    <property type="evidence" value="ECO:0007669"/>
    <property type="project" value="InterPro"/>
</dbReference>
<name>A0A365U4R3_9RHOB</name>
<dbReference type="Pfam" id="PF02737">
    <property type="entry name" value="3HCDH_N"/>
    <property type="match status" value="1"/>
</dbReference>